<evidence type="ECO:0000313" key="9">
    <source>
        <dbReference type="Proteomes" id="UP000624703"/>
    </source>
</evidence>
<dbReference type="GO" id="GO:0046872">
    <property type="term" value="F:metal ion binding"/>
    <property type="evidence" value="ECO:0007669"/>
    <property type="project" value="UniProtKB-KW"/>
</dbReference>
<dbReference type="Gene3D" id="3.30.1120.10">
    <property type="match status" value="1"/>
</dbReference>
<feature type="region of interest" description="Disordered" evidence="5">
    <location>
        <begin position="465"/>
        <end position="499"/>
    </location>
</feature>
<comment type="caution">
    <text evidence="8">The sequence shown here is derived from an EMBL/GenBank/DDBJ whole genome shotgun (WGS) entry which is preliminary data.</text>
</comment>
<evidence type="ECO:0000256" key="3">
    <source>
        <dbReference type="ARBA" id="ARBA00022801"/>
    </source>
</evidence>
<evidence type="ECO:0000256" key="6">
    <source>
        <dbReference type="SAM" id="SignalP"/>
    </source>
</evidence>
<keyword evidence="9" id="KW-1185">Reference proteome</keyword>
<dbReference type="AlphaFoldDB" id="A0A8J7MJD8"/>
<dbReference type="Pfam" id="PF00884">
    <property type="entry name" value="Sulfatase"/>
    <property type="match status" value="1"/>
</dbReference>
<dbReference type="PANTHER" id="PTHR42693">
    <property type="entry name" value="ARYLSULFATASE FAMILY MEMBER"/>
    <property type="match status" value="1"/>
</dbReference>
<evidence type="ECO:0000259" key="7">
    <source>
        <dbReference type="Pfam" id="PF00884"/>
    </source>
</evidence>
<dbReference type="InterPro" id="IPR017850">
    <property type="entry name" value="Alkaline_phosphatase_core_sf"/>
</dbReference>
<dbReference type="Gene3D" id="3.40.720.10">
    <property type="entry name" value="Alkaline Phosphatase, subunit A"/>
    <property type="match status" value="1"/>
</dbReference>
<evidence type="ECO:0000256" key="4">
    <source>
        <dbReference type="ARBA" id="ARBA00022837"/>
    </source>
</evidence>
<evidence type="ECO:0000256" key="2">
    <source>
        <dbReference type="ARBA" id="ARBA00022723"/>
    </source>
</evidence>
<accession>A0A8J7MJD8</accession>
<dbReference type="InterPro" id="IPR050738">
    <property type="entry name" value="Sulfatase"/>
</dbReference>
<name>A0A8J7MJD8_9BACT</name>
<dbReference type="SUPFAM" id="SSF53649">
    <property type="entry name" value="Alkaline phosphatase-like"/>
    <property type="match status" value="1"/>
</dbReference>
<feature type="signal peptide" evidence="6">
    <location>
        <begin position="1"/>
        <end position="25"/>
    </location>
</feature>
<keyword evidence="3 8" id="KW-0378">Hydrolase</keyword>
<evidence type="ECO:0000256" key="1">
    <source>
        <dbReference type="ARBA" id="ARBA00008779"/>
    </source>
</evidence>
<dbReference type="InterPro" id="IPR000917">
    <property type="entry name" value="Sulfatase_N"/>
</dbReference>
<feature type="compositionally biased region" description="Basic residues" evidence="5">
    <location>
        <begin position="490"/>
        <end position="499"/>
    </location>
</feature>
<dbReference type="GO" id="GO:0004065">
    <property type="term" value="F:arylsulfatase activity"/>
    <property type="evidence" value="ECO:0007669"/>
    <property type="project" value="TreeGrafter"/>
</dbReference>
<sequence>MHMHDFKTSALSLIGSVSLIAASQAATPPNVIIVLADDQGYGDVGFHGFDDIRTPNIDKLAKGGTSFAQGYVTASVCGPSRCGIMSGMHQQRLGYYGNGPLSVIPHSQQNFAEMMKELGYHTGMIGKWHLGETEDQLPWNRGFDFYYGSPTGSHDYFKSSANADETRKAIFPVYRNGKIDTPIQERGDYLTEVYGDEAADFINENKDRPFFLYVAHNAVHFPWQVHDKYLERLKDLPVHHEERRFFAGMVLALDDSVGAILDAVEKNGLSENTLIFYLSDNGTPRGQGFKQPKQKERGTTTMSSPGDFNGFKGDTYEGGLRVPLVAYWPGTIPAGQVYPHPVVSFDMAPTAVARSGMTKPSKGLPFDGVDLLPYITGEKPANERPHQNMFWRRDNDYAIRQGDWKLCWNSRSDQTIELYNLAEDPGERVDLVNKYPERAQQMQDAFDAWDSQLAENVTGKVPANRNVKYAEGKRTNVSQFNTQAAERKNRPQPKKRKGK</sequence>
<keyword evidence="4" id="KW-0106">Calcium</keyword>
<feature type="domain" description="Sulfatase N-terminal" evidence="7">
    <location>
        <begin position="29"/>
        <end position="353"/>
    </location>
</feature>
<proteinExistence type="inferred from homology"/>
<evidence type="ECO:0000256" key="5">
    <source>
        <dbReference type="SAM" id="MobiDB-lite"/>
    </source>
</evidence>
<reference evidence="8" key="1">
    <citation type="submission" date="2021-01" db="EMBL/GenBank/DDBJ databases">
        <title>Modified the classification status of verrucomicrobia.</title>
        <authorList>
            <person name="Feng X."/>
        </authorList>
    </citation>
    <scope>NUCLEOTIDE SEQUENCE</scope>
    <source>
        <strain evidence="8">_KCTC 22039</strain>
    </source>
</reference>
<dbReference type="PANTHER" id="PTHR42693:SF53">
    <property type="entry name" value="ENDO-4-O-SULFATASE"/>
    <property type="match status" value="1"/>
</dbReference>
<gene>
    <name evidence="8" type="ORF">JIN82_13080</name>
</gene>
<evidence type="ECO:0000313" key="8">
    <source>
        <dbReference type="EMBL" id="MBK1792088.1"/>
    </source>
</evidence>
<comment type="similarity">
    <text evidence="1">Belongs to the sulfatase family.</text>
</comment>
<feature type="compositionally biased region" description="Polar residues" evidence="5">
    <location>
        <begin position="475"/>
        <end position="484"/>
    </location>
</feature>
<dbReference type="InterPro" id="IPR024607">
    <property type="entry name" value="Sulfatase_CS"/>
</dbReference>
<feature type="region of interest" description="Disordered" evidence="5">
    <location>
        <begin position="285"/>
        <end position="308"/>
    </location>
</feature>
<keyword evidence="2" id="KW-0479">Metal-binding</keyword>
<dbReference type="EMBL" id="JAENIM010000043">
    <property type="protein sequence ID" value="MBK1792088.1"/>
    <property type="molecule type" value="Genomic_DNA"/>
</dbReference>
<feature type="chain" id="PRO_5035287988" evidence="6">
    <location>
        <begin position="26"/>
        <end position="499"/>
    </location>
</feature>
<dbReference type="PROSITE" id="PS00149">
    <property type="entry name" value="SULFATASE_2"/>
    <property type="match status" value="1"/>
</dbReference>
<protein>
    <submittedName>
        <fullName evidence="8">Sulfatase-like hydrolase/transferase</fullName>
    </submittedName>
</protein>
<dbReference type="Proteomes" id="UP000624703">
    <property type="component" value="Unassembled WGS sequence"/>
</dbReference>
<organism evidence="8 9">
    <name type="scientific">Persicirhabdus sediminis</name>
    <dbReference type="NCBI Taxonomy" id="454144"/>
    <lineage>
        <taxon>Bacteria</taxon>
        <taxon>Pseudomonadati</taxon>
        <taxon>Verrucomicrobiota</taxon>
        <taxon>Verrucomicrobiia</taxon>
        <taxon>Verrucomicrobiales</taxon>
        <taxon>Verrucomicrobiaceae</taxon>
        <taxon>Persicirhabdus</taxon>
    </lineage>
</organism>
<keyword evidence="6" id="KW-0732">Signal</keyword>